<protein>
    <submittedName>
        <fullName evidence="6">AraC family transcriptional regulator</fullName>
    </submittedName>
</protein>
<dbReference type="InterPro" id="IPR018060">
    <property type="entry name" value="HTH_AraC"/>
</dbReference>
<evidence type="ECO:0000256" key="2">
    <source>
        <dbReference type="ARBA" id="ARBA00023125"/>
    </source>
</evidence>
<dbReference type="InterPro" id="IPR018062">
    <property type="entry name" value="HTH_AraC-typ_CS"/>
</dbReference>
<dbReference type="InterPro" id="IPR009057">
    <property type="entry name" value="Homeodomain-like_sf"/>
</dbReference>
<comment type="caution">
    <text evidence="6">The sequence shown here is derived from an EMBL/GenBank/DDBJ whole genome shotgun (WGS) entry which is preliminary data.</text>
</comment>
<feature type="transmembrane region" description="Helical" evidence="4">
    <location>
        <begin position="65"/>
        <end position="86"/>
    </location>
</feature>
<keyword evidence="4" id="KW-1133">Transmembrane helix</keyword>
<dbReference type="SMART" id="SM00342">
    <property type="entry name" value="HTH_ARAC"/>
    <property type="match status" value="1"/>
</dbReference>
<evidence type="ECO:0000259" key="5">
    <source>
        <dbReference type="PROSITE" id="PS01124"/>
    </source>
</evidence>
<name>A0ABS8GDC7_9ALTE</name>
<evidence type="ECO:0000256" key="3">
    <source>
        <dbReference type="ARBA" id="ARBA00023163"/>
    </source>
</evidence>
<feature type="transmembrane region" description="Helical" evidence="4">
    <location>
        <begin position="98"/>
        <end position="118"/>
    </location>
</feature>
<organism evidence="6 7">
    <name type="scientific">Fluctibacter halophilus</name>
    <dbReference type="NCBI Taxonomy" id="226011"/>
    <lineage>
        <taxon>Bacteria</taxon>
        <taxon>Pseudomonadati</taxon>
        <taxon>Pseudomonadota</taxon>
        <taxon>Gammaproteobacteria</taxon>
        <taxon>Alteromonadales</taxon>
        <taxon>Alteromonadaceae</taxon>
        <taxon>Fluctibacter</taxon>
    </lineage>
</organism>
<evidence type="ECO:0000313" key="6">
    <source>
        <dbReference type="EMBL" id="MCC2617799.1"/>
    </source>
</evidence>
<dbReference type="EMBL" id="JAJEWP010000006">
    <property type="protein sequence ID" value="MCC2617799.1"/>
    <property type="molecule type" value="Genomic_DNA"/>
</dbReference>
<feature type="transmembrane region" description="Helical" evidence="4">
    <location>
        <begin position="194"/>
        <end position="217"/>
    </location>
</feature>
<dbReference type="PANTHER" id="PTHR43280">
    <property type="entry name" value="ARAC-FAMILY TRANSCRIPTIONAL REGULATOR"/>
    <property type="match status" value="1"/>
</dbReference>
<feature type="transmembrane region" description="Helical" evidence="4">
    <location>
        <begin position="6"/>
        <end position="26"/>
    </location>
</feature>
<gene>
    <name evidence="6" type="ORF">LJ739_16225</name>
</gene>
<accession>A0ABS8GDC7</accession>
<dbReference type="PRINTS" id="PR00032">
    <property type="entry name" value="HTHARAC"/>
</dbReference>
<keyword evidence="4" id="KW-0472">Membrane</keyword>
<keyword evidence="1" id="KW-0805">Transcription regulation</keyword>
<keyword evidence="2" id="KW-0238">DNA-binding</keyword>
<keyword evidence="4" id="KW-0812">Transmembrane</keyword>
<feature type="transmembrane region" description="Helical" evidence="4">
    <location>
        <begin position="33"/>
        <end position="53"/>
    </location>
</feature>
<dbReference type="PROSITE" id="PS00041">
    <property type="entry name" value="HTH_ARAC_FAMILY_1"/>
    <property type="match status" value="1"/>
</dbReference>
<dbReference type="RefSeq" id="WP_229162190.1">
    <property type="nucleotide sequence ID" value="NZ_JAJEWP010000006.1"/>
</dbReference>
<evidence type="ECO:0000313" key="7">
    <source>
        <dbReference type="Proteomes" id="UP001520878"/>
    </source>
</evidence>
<sequence>MDSSAVVVLNAVSLAVIGFSSHVLVLRSLNRQVYLPLAFCLLAIGVVICQPVVSSLFPQARKFQLVFSLPALLLIAPTLWLYVQGLTSESRWRWSRSAVMPLIPAILGSVIALIAMLLPDNIQHGLLVEGSDGVLSELPALWRNTLYAILITTFILVLSWVVQSGYYLVRIFIRLNRYRARLKDVFASTGSRELHWLSGLIVVIGVVWALVALNVVMDNLLFPTTLNGVAIQTIVLVMVWSIGLWGLRQKPGFEALYADSQAHETIEAAEKSAPEKYQRSALDTDSAQRIANKMQQAVEQDKLFLDPALSLQKLARHIHVSPNYISQTLNETLGMNFFDYINQHRVEAAKERLCSSGDTILDIALAVGFNAKSSFYAAFKKHTQLTPSAYRKQHRSQ</sequence>
<keyword evidence="3" id="KW-0804">Transcription</keyword>
<dbReference type="SUPFAM" id="SSF46689">
    <property type="entry name" value="Homeodomain-like"/>
    <property type="match status" value="1"/>
</dbReference>
<dbReference type="InterPro" id="IPR020449">
    <property type="entry name" value="Tscrpt_reg_AraC-type_HTH"/>
</dbReference>
<feature type="transmembrane region" description="Helical" evidence="4">
    <location>
        <begin position="229"/>
        <end position="247"/>
    </location>
</feature>
<evidence type="ECO:0000256" key="4">
    <source>
        <dbReference type="SAM" id="Phobius"/>
    </source>
</evidence>
<reference evidence="6 7" key="1">
    <citation type="submission" date="2021-10" db="EMBL/GenBank/DDBJ databases">
        <title>Draft genome of Aestuariibacter halophilus JC2043.</title>
        <authorList>
            <person name="Emsley S.A."/>
            <person name="Pfannmuller K.M."/>
            <person name="Ushijima B."/>
            <person name="Saw J.H."/>
            <person name="Videau P."/>
        </authorList>
    </citation>
    <scope>NUCLEOTIDE SEQUENCE [LARGE SCALE GENOMIC DNA]</scope>
    <source>
        <strain evidence="6 7">JC2043</strain>
    </source>
</reference>
<feature type="transmembrane region" description="Helical" evidence="4">
    <location>
        <begin position="146"/>
        <end position="173"/>
    </location>
</feature>
<dbReference type="PANTHER" id="PTHR43280:SF29">
    <property type="entry name" value="ARAC-FAMILY TRANSCRIPTIONAL REGULATOR"/>
    <property type="match status" value="1"/>
</dbReference>
<dbReference type="PROSITE" id="PS01124">
    <property type="entry name" value="HTH_ARAC_FAMILY_2"/>
    <property type="match status" value="1"/>
</dbReference>
<keyword evidence="7" id="KW-1185">Reference proteome</keyword>
<dbReference type="Gene3D" id="1.10.10.60">
    <property type="entry name" value="Homeodomain-like"/>
    <property type="match status" value="2"/>
</dbReference>
<dbReference type="Pfam" id="PF12833">
    <property type="entry name" value="HTH_18"/>
    <property type="match status" value="1"/>
</dbReference>
<feature type="domain" description="HTH araC/xylS-type" evidence="5">
    <location>
        <begin position="288"/>
        <end position="393"/>
    </location>
</feature>
<evidence type="ECO:0000256" key="1">
    <source>
        <dbReference type="ARBA" id="ARBA00023015"/>
    </source>
</evidence>
<proteinExistence type="predicted"/>
<dbReference type="Proteomes" id="UP001520878">
    <property type="component" value="Unassembled WGS sequence"/>
</dbReference>